<evidence type="ECO:0000259" key="6">
    <source>
        <dbReference type="PROSITE" id="PS50089"/>
    </source>
</evidence>
<dbReference type="Proteomes" id="UP000828390">
    <property type="component" value="Unassembled WGS sequence"/>
</dbReference>
<feature type="transmembrane region" description="Helical" evidence="5">
    <location>
        <begin position="341"/>
        <end position="361"/>
    </location>
</feature>
<dbReference type="InterPro" id="IPR017907">
    <property type="entry name" value="Znf_RING_CS"/>
</dbReference>
<feature type="domain" description="RING-type" evidence="6">
    <location>
        <begin position="26"/>
        <end position="66"/>
    </location>
</feature>
<evidence type="ECO:0000256" key="3">
    <source>
        <dbReference type="ARBA" id="ARBA00022833"/>
    </source>
</evidence>
<dbReference type="CDD" id="cd16497">
    <property type="entry name" value="RING-HC_BAR"/>
    <property type="match status" value="1"/>
</dbReference>
<sequence length="424" mass="48919">MDNTLGTSQPTINSNNSNAIDEDFLCGCCFDLMVQPTTLTCGHSFCRLCIANWYLTSKKLECPQCRSAWTGNPQINISLKNLLNRMHTESVSEREKEVLTTEAKEKISKFEAALNNNSDSESSKAQGQGFCGGICFALSVLVIVYLSWYWRSSDQDLLVHKPLNKWTVEDVDQWFRDMGAWTSQYVAVVREKNISGNLMFEFDEKTLISTFNISDPLHTKALFNAISTVQVKGVKPASNIWEFKSLYPGWALLLLYGMKDYPRSSLMYLYFFEYETMFLPFVHVVCPTSEGAPKYDFKDVPPPLTSVQWAEFIPKLIFLPYMLVGEFTWDWLDIHWWTARFILANCILTTFLEANYVAMYIRGEEQFRSLTGELKRVLKSYLSLGIFILIWPVVPSIVCDVFFYVALYFSPYQTGEAIYKLWRR</sequence>
<keyword evidence="5" id="KW-1133">Transmembrane helix</keyword>
<dbReference type="InterPro" id="IPR018957">
    <property type="entry name" value="Znf_C3HC4_RING-type"/>
</dbReference>
<dbReference type="GO" id="GO:0008270">
    <property type="term" value="F:zinc ion binding"/>
    <property type="evidence" value="ECO:0007669"/>
    <property type="project" value="UniProtKB-KW"/>
</dbReference>
<dbReference type="OrthoDB" id="6105938at2759"/>
<dbReference type="InterPro" id="IPR013083">
    <property type="entry name" value="Znf_RING/FYVE/PHD"/>
</dbReference>
<evidence type="ECO:0000313" key="8">
    <source>
        <dbReference type="EMBL" id="KAH3734715.1"/>
    </source>
</evidence>
<dbReference type="EMBL" id="JAIWYP010000011">
    <property type="protein sequence ID" value="KAH3734715.1"/>
    <property type="molecule type" value="Genomic_DNA"/>
</dbReference>
<dbReference type="GO" id="GO:0061630">
    <property type="term" value="F:ubiquitin protein ligase activity"/>
    <property type="evidence" value="ECO:0007669"/>
    <property type="project" value="TreeGrafter"/>
</dbReference>
<keyword evidence="3" id="KW-0862">Zinc</keyword>
<dbReference type="InterPro" id="IPR001660">
    <property type="entry name" value="SAM"/>
</dbReference>
<organism evidence="8 9">
    <name type="scientific">Dreissena polymorpha</name>
    <name type="common">Zebra mussel</name>
    <name type="synonym">Mytilus polymorpha</name>
    <dbReference type="NCBI Taxonomy" id="45954"/>
    <lineage>
        <taxon>Eukaryota</taxon>
        <taxon>Metazoa</taxon>
        <taxon>Spiralia</taxon>
        <taxon>Lophotrochozoa</taxon>
        <taxon>Mollusca</taxon>
        <taxon>Bivalvia</taxon>
        <taxon>Autobranchia</taxon>
        <taxon>Heteroconchia</taxon>
        <taxon>Euheterodonta</taxon>
        <taxon>Imparidentia</taxon>
        <taxon>Neoheterodontei</taxon>
        <taxon>Myida</taxon>
        <taxon>Dreissenoidea</taxon>
        <taxon>Dreissenidae</taxon>
        <taxon>Dreissena</taxon>
    </lineage>
</organism>
<dbReference type="InterPro" id="IPR013761">
    <property type="entry name" value="SAM/pointed_sf"/>
</dbReference>
<dbReference type="SUPFAM" id="SSF47769">
    <property type="entry name" value="SAM/Pointed domain"/>
    <property type="match status" value="1"/>
</dbReference>
<dbReference type="PROSITE" id="PS00518">
    <property type="entry name" value="ZF_RING_1"/>
    <property type="match status" value="1"/>
</dbReference>
<evidence type="ECO:0008006" key="10">
    <source>
        <dbReference type="Google" id="ProtNLM"/>
    </source>
</evidence>
<accession>A0A9D4CXA8</accession>
<dbReference type="Pfam" id="PF00536">
    <property type="entry name" value="SAM_1"/>
    <property type="match status" value="1"/>
</dbReference>
<keyword evidence="5" id="KW-0472">Membrane</keyword>
<dbReference type="PROSITE" id="PS50089">
    <property type="entry name" value="ZF_RING_2"/>
    <property type="match status" value="1"/>
</dbReference>
<dbReference type="InterPro" id="IPR001841">
    <property type="entry name" value="Znf_RING"/>
</dbReference>
<evidence type="ECO:0000256" key="2">
    <source>
        <dbReference type="ARBA" id="ARBA00022771"/>
    </source>
</evidence>
<feature type="domain" description="SAM" evidence="7">
    <location>
        <begin position="166"/>
        <end position="232"/>
    </location>
</feature>
<dbReference type="Pfam" id="PF00097">
    <property type="entry name" value="zf-C3HC4"/>
    <property type="match status" value="1"/>
</dbReference>
<keyword evidence="9" id="KW-1185">Reference proteome</keyword>
<dbReference type="SUPFAM" id="SSF57850">
    <property type="entry name" value="RING/U-box"/>
    <property type="match status" value="1"/>
</dbReference>
<dbReference type="PROSITE" id="PS50105">
    <property type="entry name" value="SAM_DOMAIN"/>
    <property type="match status" value="1"/>
</dbReference>
<dbReference type="AlphaFoldDB" id="A0A9D4CXA8"/>
<evidence type="ECO:0000313" key="9">
    <source>
        <dbReference type="Proteomes" id="UP000828390"/>
    </source>
</evidence>
<evidence type="ECO:0000256" key="5">
    <source>
        <dbReference type="SAM" id="Phobius"/>
    </source>
</evidence>
<reference evidence="8" key="2">
    <citation type="submission" date="2020-11" db="EMBL/GenBank/DDBJ databases">
        <authorList>
            <person name="McCartney M.A."/>
            <person name="Auch B."/>
            <person name="Kono T."/>
            <person name="Mallez S."/>
            <person name="Becker A."/>
            <person name="Gohl D.M."/>
            <person name="Silverstein K.A.T."/>
            <person name="Koren S."/>
            <person name="Bechman K.B."/>
            <person name="Herman A."/>
            <person name="Abrahante J.E."/>
            <person name="Garbe J."/>
        </authorList>
    </citation>
    <scope>NUCLEOTIDE SEQUENCE</scope>
    <source>
        <strain evidence="8">Duluth1</strain>
        <tissue evidence="8">Whole animal</tissue>
    </source>
</reference>
<dbReference type="PANTHER" id="PTHR15898">
    <property type="entry name" value="BIFUNCTIONAL APOPTOSIS REGULATOR"/>
    <property type="match status" value="1"/>
</dbReference>
<dbReference type="Gene3D" id="3.30.40.10">
    <property type="entry name" value="Zinc/RING finger domain, C3HC4 (zinc finger)"/>
    <property type="match status" value="1"/>
</dbReference>
<protein>
    <recommendedName>
        <fullName evidence="10">Bifunctional apoptosis regulator</fullName>
    </recommendedName>
</protein>
<evidence type="ECO:0000259" key="7">
    <source>
        <dbReference type="PROSITE" id="PS50105"/>
    </source>
</evidence>
<comment type="caution">
    <text evidence="8">The sequence shown here is derived from an EMBL/GenBank/DDBJ whole genome shotgun (WGS) entry which is preliminary data.</text>
</comment>
<dbReference type="Gene3D" id="1.10.150.50">
    <property type="entry name" value="Transcription Factor, Ets-1"/>
    <property type="match status" value="1"/>
</dbReference>
<evidence type="ECO:0000256" key="1">
    <source>
        <dbReference type="ARBA" id="ARBA00022723"/>
    </source>
</evidence>
<feature type="transmembrane region" description="Helical" evidence="5">
    <location>
        <begin position="130"/>
        <end position="150"/>
    </location>
</feature>
<reference evidence="8" key="1">
    <citation type="journal article" date="2019" name="bioRxiv">
        <title>The Genome of the Zebra Mussel, Dreissena polymorpha: A Resource for Invasive Species Research.</title>
        <authorList>
            <person name="McCartney M.A."/>
            <person name="Auch B."/>
            <person name="Kono T."/>
            <person name="Mallez S."/>
            <person name="Zhang Y."/>
            <person name="Obille A."/>
            <person name="Becker A."/>
            <person name="Abrahante J.E."/>
            <person name="Garbe J."/>
            <person name="Badalamenti J.P."/>
            <person name="Herman A."/>
            <person name="Mangelson H."/>
            <person name="Liachko I."/>
            <person name="Sullivan S."/>
            <person name="Sone E.D."/>
            <person name="Koren S."/>
            <person name="Silverstein K.A.T."/>
            <person name="Beckman K.B."/>
            <person name="Gohl D.M."/>
        </authorList>
    </citation>
    <scope>NUCLEOTIDE SEQUENCE</scope>
    <source>
        <strain evidence="8">Duluth1</strain>
        <tissue evidence="8">Whole animal</tissue>
    </source>
</reference>
<dbReference type="GO" id="GO:0043161">
    <property type="term" value="P:proteasome-mediated ubiquitin-dependent protein catabolic process"/>
    <property type="evidence" value="ECO:0007669"/>
    <property type="project" value="TreeGrafter"/>
</dbReference>
<evidence type="ECO:0000256" key="4">
    <source>
        <dbReference type="PROSITE-ProRule" id="PRU00175"/>
    </source>
</evidence>
<dbReference type="SMART" id="SM00184">
    <property type="entry name" value="RING"/>
    <property type="match status" value="1"/>
</dbReference>
<feature type="transmembrane region" description="Helical" evidence="5">
    <location>
        <begin position="381"/>
        <end position="407"/>
    </location>
</feature>
<dbReference type="GO" id="GO:0005634">
    <property type="term" value="C:nucleus"/>
    <property type="evidence" value="ECO:0007669"/>
    <property type="project" value="TreeGrafter"/>
</dbReference>
<keyword evidence="1" id="KW-0479">Metal-binding</keyword>
<proteinExistence type="predicted"/>
<dbReference type="PANTHER" id="PTHR15898:SF13">
    <property type="entry name" value="BIFUNCTIONAL APOPTOSIS REGULATOR"/>
    <property type="match status" value="1"/>
</dbReference>
<keyword evidence="5" id="KW-0812">Transmembrane</keyword>
<name>A0A9D4CXA8_DREPO</name>
<keyword evidence="2 4" id="KW-0863">Zinc-finger</keyword>
<gene>
    <name evidence="8" type="ORF">DPMN_041159</name>
</gene>